<dbReference type="EMBL" id="LVJN01000019">
    <property type="protein sequence ID" value="OSM04000.1"/>
    <property type="molecule type" value="Genomic_DNA"/>
</dbReference>
<evidence type="ECO:0000313" key="2">
    <source>
        <dbReference type="Proteomes" id="UP000194003"/>
    </source>
</evidence>
<accession>A0A1Y2K3U0</accession>
<reference evidence="1 2" key="1">
    <citation type="journal article" date="2016" name="BMC Genomics">
        <title>Combined genomic and structural analyses of a cultured magnetotactic bacterium reveals its niche adaptation to a dynamic environment.</title>
        <authorList>
            <person name="Araujo A.C."/>
            <person name="Morillo V."/>
            <person name="Cypriano J."/>
            <person name="Teixeira L.C."/>
            <person name="Leao P."/>
            <person name="Lyra S."/>
            <person name="Almeida L.G."/>
            <person name="Bazylinski D.A."/>
            <person name="Vasconcellos A.T."/>
            <person name="Abreu F."/>
            <person name="Lins U."/>
        </authorList>
    </citation>
    <scope>NUCLEOTIDE SEQUENCE [LARGE SCALE GENOMIC DNA]</scope>
    <source>
        <strain evidence="1 2">IT-1</strain>
    </source>
</reference>
<keyword evidence="2" id="KW-1185">Reference proteome</keyword>
<comment type="caution">
    <text evidence="1">The sequence shown here is derived from an EMBL/GenBank/DDBJ whole genome shotgun (WGS) entry which is preliminary data.</text>
</comment>
<sequence length="118" mass="13397">MFHEGVPMSGRTDEQDLLCRHMEMDGGRRLHIEASVTFGMLKTLTDFLEAQMEQKKRYEQVTVDLAGAPYLNSFFFGVLLLLREVSAAPVKLMDPNPTTLESLKKAKLDKLFEIGFQS</sequence>
<dbReference type="AlphaFoldDB" id="A0A1Y2K3U0"/>
<protein>
    <submittedName>
        <fullName evidence="1">Putative anti-sigma factor antagonist family protein</fullName>
    </submittedName>
</protein>
<proteinExistence type="predicted"/>
<dbReference type="Gene3D" id="3.30.750.24">
    <property type="entry name" value="STAS domain"/>
    <property type="match status" value="1"/>
</dbReference>
<evidence type="ECO:0000313" key="1">
    <source>
        <dbReference type="EMBL" id="OSM04000.1"/>
    </source>
</evidence>
<dbReference type="SUPFAM" id="SSF52091">
    <property type="entry name" value="SpoIIaa-like"/>
    <property type="match status" value="1"/>
</dbReference>
<dbReference type="Proteomes" id="UP000194003">
    <property type="component" value="Unassembled WGS sequence"/>
</dbReference>
<gene>
    <name evidence="1" type="ORF">MAIT1_03747</name>
</gene>
<dbReference type="InterPro" id="IPR036513">
    <property type="entry name" value="STAS_dom_sf"/>
</dbReference>
<dbReference type="STRING" id="1434232.MAIT1_03747"/>
<organism evidence="1 2">
    <name type="scientific">Magnetofaba australis IT-1</name>
    <dbReference type="NCBI Taxonomy" id="1434232"/>
    <lineage>
        <taxon>Bacteria</taxon>
        <taxon>Pseudomonadati</taxon>
        <taxon>Pseudomonadota</taxon>
        <taxon>Magnetococcia</taxon>
        <taxon>Magnetococcales</taxon>
        <taxon>Magnetococcaceae</taxon>
        <taxon>Magnetofaba</taxon>
    </lineage>
</organism>
<name>A0A1Y2K3U0_9PROT</name>